<name>A0A368X7J7_MARNT</name>
<reference evidence="1 2" key="1">
    <citation type="submission" date="2018-07" db="EMBL/GenBank/DDBJ databases">
        <title>Freshwater and sediment microbial communities from various areas in North America, analyzing microbe dynamics in response to fracking.</title>
        <authorList>
            <person name="Lamendella R."/>
        </authorList>
    </citation>
    <scope>NUCLEOTIDE SEQUENCE [LARGE SCALE GENOMIC DNA]</scope>
    <source>
        <strain evidence="1 2">105B</strain>
    </source>
</reference>
<protein>
    <submittedName>
        <fullName evidence="1">Uncharacterized protein</fullName>
    </submittedName>
</protein>
<accession>A0A368X7J7</accession>
<comment type="caution">
    <text evidence="1">The sequence shown here is derived from an EMBL/GenBank/DDBJ whole genome shotgun (WGS) entry which is preliminary data.</text>
</comment>
<dbReference type="AlphaFoldDB" id="A0A368X7J7"/>
<dbReference type="Proteomes" id="UP000253647">
    <property type="component" value="Unassembled WGS sequence"/>
</dbReference>
<sequence>MGRSTPVRQLYCSKCKEKWHRMYQQSNFNPVYWRWFNVGVIEDRGHKALVRCFSCGHEYLSSSVAAQRALDSIRHRKRTK</sequence>
<organism evidence="1 2">
    <name type="scientific">Marinobacter nauticus</name>
    <name type="common">Marinobacter hydrocarbonoclasticus</name>
    <name type="synonym">Marinobacter aquaeolei</name>
    <dbReference type="NCBI Taxonomy" id="2743"/>
    <lineage>
        <taxon>Bacteria</taxon>
        <taxon>Pseudomonadati</taxon>
        <taxon>Pseudomonadota</taxon>
        <taxon>Gammaproteobacteria</taxon>
        <taxon>Pseudomonadales</taxon>
        <taxon>Marinobacteraceae</taxon>
        <taxon>Marinobacter</taxon>
    </lineage>
</organism>
<proteinExistence type="predicted"/>
<evidence type="ECO:0000313" key="1">
    <source>
        <dbReference type="EMBL" id="RCW63970.1"/>
    </source>
</evidence>
<gene>
    <name evidence="1" type="ORF">DET61_11611</name>
</gene>
<dbReference type="EMBL" id="QPJI01000016">
    <property type="protein sequence ID" value="RCW63970.1"/>
    <property type="molecule type" value="Genomic_DNA"/>
</dbReference>
<evidence type="ECO:0000313" key="2">
    <source>
        <dbReference type="Proteomes" id="UP000253647"/>
    </source>
</evidence>